<dbReference type="Proteomes" id="UP000277204">
    <property type="component" value="Unassembled WGS sequence"/>
</dbReference>
<dbReference type="Gene3D" id="3.30.40.10">
    <property type="entry name" value="Zinc/RING finger domain, C3HC4 (zinc finger)"/>
    <property type="match status" value="1"/>
</dbReference>
<gene>
    <name evidence="1" type="ORF">SMRZ_LOCUS6761</name>
</gene>
<dbReference type="CDD" id="cd15489">
    <property type="entry name" value="PHD_SF"/>
    <property type="match status" value="1"/>
</dbReference>
<dbReference type="InterPro" id="IPR013083">
    <property type="entry name" value="Znf_RING/FYVE/PHD"/>
</dbReference>
<name>A0A183LSI5_9TREM</name>
<evidence type="ECO:0000313" key="1">
    <source>
        <dbReference type="EMBL" id="VDO72912.1"/>
    </source>
</evidence>
<dbReference type="InterPro" id="IPR011011">
    <property type="entry name" value="Znf_FYVE_PHD"/>
</dbReference>
<organism evidence="1 2">
    <name type="scientific">Schistosoma margrebowiei</name>
    <dbReference type="NCBI Taxonomy" id="48269"/>
    <lineage>
        <taxon>Eukaryota</taxon>
        <taxon>Metazoa</taxon>
        <taxon>Spiralia</taxon>
        <taxon>Lophotrochozoa</taxon>
        <taxon>Platyhelminthes</taxon>
        <taxon>Trematoda</taxon>
        <taxon>Digenea</taxon>
        <taxon>Strigeidida</taxon>
        <taxon>Schistosomatoidea</taxon>
        <taxon>Schistosomatidae</taxon>
        <taxon>Schistosoma</taxon>
    </lineage>
</organism>
<evidence type="ECO:0000313" key="2">
    <source>
        <dbReference type="Proteomes" id="UP000277204"/>
    </source>
</evidence>
<dbReference type="SUPFAM" id="SSF57903">
    <property type="entry name" value="FYVE/PHD zinc finger"/>
    <property type="match status" value="1"/>
</dbReference>
<keyword evidence="2" id="KW-1185">Reference proteome</keyword>
<accession>A0A183LSI5</accession>
<dbReference type="EMBL" id="UZAI01002582">
    <property type="protein sequence ID" value="VDO72912.1"/>
    <property type="molecule type" value="Genomic_DNA"/>
</dbReference>
<reference evidence="1 2" key="1">
    <citation type="submission" date="2018-11" db="EMBL/GenBank/DDBJ databases">
        <authorList>
            <consortium name="Pathogen Informatics"/>
        </authorList>
    </citation>
    <scope>NUCLEOTIDE SEQUENCE [LARGE SCALE GENOMIC DNA]</scope>
    <source>
        <strain evidence="1 2">Zambia</strain>
    </source>
</reference>
<proteinExistence type="predicted"/>
<dbReference type="AlphaFoldDB" id="A0A183LSI5"/>
<protein>
    <submittedName>
        <fullName evidence="1">Uncharacterized protein</fullName>
    </submittedName>
</protein>
<sequence length="151" mass="16821">MQCDDCKKWYHKMCTRLSPTAYKRCSKPNSNWLCMFCCMDKKVLIQEAMGLLALACKKNDVGSTDNRSTDDEECVSVVSTATGPVKHLTAVDRNVKSQFTLPRNEMSLDIDIGSHTPVVEIGDPDETVTVPHSPVVAVLSGDKWTSVRRKK</sequence>